<evidence type="ECO:0000313" key="1">
    <source>
        <dbReference type="EMBL" id="OAF68081.1"/>
    </source>
</evidence>
<organism evidence="1 2">
    <name type="scientific">Intoshia linei</name>
    <dbReference type="NCBI Taxonomy" id="1819745"/>
    <lineage>
        <taxon>Eukaryota</taxon>
        <taxon>Metazoa</taxon>
        <taxon>Spiralia</taxon>
        <taxon>Lophotrochozoa</taxon>
        <taxon>Mesozoa</taxon>
        <taxon>Orthonectida</taxon>
        <taxon>Rhopaluridae</taxon>
        <taxon>Intoshia</taxon>
    </lineage>
</organism>
<protein>
    <submittedName>
        <fullName evidence="1">Uncharacterized protein</fullName>
    </submittedName>
</protein>
<proteinExistence type="predicted"/>
<accession>A0A177B399</accession>
<gene>
    <name evidence="1" type="ORF">A3Q56_04180</name>
</gene>
<name>A0A177B399_9BILA</name>
<dbReference type="AlphaFoldDB" id="A0A177B399"/>
<comment type="caution">
    <text evidence="1">The sequence shown here is derived from an EMBL/GenBank/DDBJ whole genome shotgun (WGS) entry which is preliminary data.</text>
</comment>
<reference evidence="1 2" key="1">
    <citation type="submission" date="2016-04" db="EMBL/GenBank/DDBJ databases">
        <title>The genome of Intoshia linei affirms orthonectids as highly simplified spiralians.</title>
        <authorList>
            <person name="Mikhailov K.V."/>
            <person name="Slusarev G.S."/>
            <person name="Nikitin M.A."/>
            <person name="Logacheva M.D."/>
            <person name="Penin A."/>
            <person name="Aleoshin V."/>
            <person name="Panchin Y.V."/>
        </authorList>
    </citation>
    <scope>NUCLEOTIDE SEQUENCE [LARGE SCALE GENOMIC DNA]</scope>
    <source>
        <strain evidence="1">Intl2013</strain>
        <tissue evidence="1">Whole animal</tissue>
    </source>
</reference>
<sequence>MISQKLHRRQNKTLLGDLRRISSHDNLNLKFDKIFNLTLKIGNVKNLKTVIECCLISAFPNFPHFHTSDLADQLLLKKLNSHQLQKIRFLKGNSRPHRINYLNDLIIILIYSETSTKLTLNNLKAHVLQL</sequence>
<dbReference type="EMBL" id="LWCA01000517">
    <property type="protein sequence ID" value="OAF68081.1"/>
    <property type="molecule type" value="Genomic_DNA"/>
</dbReference>
<evidence type="ECO:0000313" key="2">
    <source>
        <dbReference type="Proteomes" id="UP000078046"/>
    </source>
</evidence>
<keyword evidence="2" id="KW-1185">Reference proteome</keyword>
<dbReference type="Proteomes" id="UP000078046">
    <property type="component" value="Unassembled WGS sequence"/>
</dbReference>